<name>M0JX33_9EURY</name>
<dbReference type="RefSeq" id="WP_004964754.1">
    <property type="nucleotide sequence ID" value="NZ_AOLR01000023.1"/>
</dbReference>
<comment type="caution">
    <text evidence="2">The sequence shown here is derived from an EMBL/GenBank/DDBJ whole genome shotgun (WGS) entry which is preliminary data.</text>
</comment>
<dbReference type="PATRIC" id="fig|662476.7.peg.3070"/>
<gene>
    <name evidence="2" type="ORF">C436_15344</name>
</gene>
<evidence type="ECO:0000313" key="3">
    <source>
        <dbReference type="Proteomes" id="UP000011659"/>
    </source>
</evidence>
<evidence type="ECO:0000256" key="1">
    <source>
        <dbReference type="SAM" id="MobiDB-lite"/>
    </source>
</evidence>
<feature type="region of interest" description="Disordered" evidence="1">
    <location>
        <begin position="145"/>
        <end position="176"/>
    </location>
</feature>
<accession>M0JX33</accession>
<protein>
    <submittedName>
        <fullName evidence="2">Uncharacterized protein</fullName>
    </submittedName>
</protein>
<dbReference type="PROSITE" id="PS51318">
    <property type="entry name" value="TAT"/>
    <property type="match status" value="1"/>
</dbReference>
<feature type="region of interest" description="Disordered" evidence="1">
    <location>
        <begin position="393"/>
        <end position="412"/>
    </location>
</feature>
<proteinExistence type="predicted"/>
<dbReference type="AlphaFoldDB" id="M0JX33"/>
<sequence>MSEGSSGDDSLSIDRRSVLKLFGTAGVAAAGTGLGSIAFSGNSAAASVDIGATNPGSITNDRGDLSKVTIDPTFRVDWSDLDTAVGKVFYVIEGRTRDNGNWSNWSPVFRSTPWLTPGSLQGVDASKPGTSGHLEFTDPLSKIMNRSSANRDNNNPSPGFGSTGKAEDPRPLPRPIEVVNELGRPDYESADYSNINGVDASTYLAGNSMGGADSAYSNLDNGELSRTAGGAIETGESSLDNNRKQLPLVNNFPGAESGYYGAADDTSRFDVDEDGASDTDTVEIRYTFALQTLTESDVPYFTGSNFDENYSSADDPVEAAIREDSWLENVRPDDVNTGNSELVMDGTDGYPSITNNGANTAASNVYDAYQAIADSHPAVISTTAQFTVTVTNEAGDSGVTGSTGAGTGGGGQ</sequence>
<dbReference type="InterPro" id="IPR006311">
    <property type="entry name" value="TAT_signal"/>
</dbReference>
<dbReference type="Proteomes" id="UP000011659">
    <property type="component" value="Unassembled WGS sequence"/>
</dbReference>
<feature type="compositionally biased region" description="Polar residues" evidence="1">
    <location>
        <begin position="145"/>
        <end position="157"/>
    </location>
</feature>
<dbReference type="GeneID" id="64823696"/>
<reference evidence="2 3" key="1">
    <citation type="journal article" date="2014" name="PLoS Genet.">
        <title>Phylogenetically driven sequencing of extremely halophilic archaea reveals strategies for static and dynamic osmo-response.</title>
        <authorList>
            <person name="Becker E.A."/>
            <person name="Seitzer P.M."/>
            <person name="Tritt A."/>
            <person name="Larsen D."/>
            <person name="Krusor M."/>
            <person name="Yao A.I."/>
            <person name="Wu D."/>
            <person name="Madern D."/>
            <person name="Eisen J.A."/>
            <person name="Darling A.E."/>
            <person name="Facciotti M.T."/>
        </authorList>
    </citation>
    <scope>NUCLEOTIDE SEQUENCE [LARGE SCALE GENOMIC DNA]</scope>
    <source>
        <strain evidence="2 3">ATCC 33800</strain>
    </source>
</reference>
<evidence type="ECO:0000313" key="2">
    <source>
        <dbReference type="EMBL" id="EMA12205.1"/>
    </source>
</evidence>
<keyword evidence="3" id="KW-1185">Reference proteome</keyword>
<feature type="compositionally biased region" description="Gly residues" evidence="1">
    <location>
        <begin position="401"/>
        <end position="412"/>
    </location>
</feature>
<organism evidence="2 3">
    <name type="scientific">Haloarcula marismortui ATCC 33800</name>
    <dbReference type="NCBI Taxonomy" id="662476"/>
    <lineage>
        <taxon>Archaea</taxon>
        <taxon>Methanobacteriati</taxon>
        <taxon>Methanobacteriota</taxon>
        <taxon>Stenosarchaea group</taxon>
        <taxon>Halobacteria</taxon>
        <taxon>Halobacteriales</taxon>
        <taxon>Haloarculaceae</taxon>
        <taxon>Haloarcula</taxon>
    </lineage>
</organism>
<dbReference type="EMBL" id="AOLR01000023">
    <property type="protein sequence ID" value="EMA12205.1"/>
    <property type="molecule type" value="Genomic_DNA"/>
</dbReference>